<dbReference type="Gene3D" id="3.40.190.10">
    <property type="entry name" value="Periplasmic binding protein-like II"/>
    <property type="match status" value="1"/>
</dbReference>
<sequence length="320" mass="33695">MKLKHMISASTLAISTAIAVAGFSATAQAADPAECQAITFSDVGWTDITATTATASVVLEGLGYKPETQILSVPVTYAGLKNGDVDVFLGNWMPTMEADIAPYREEGSVEDLGANLEGAKYTLAVPTYLADKGLKDFADIAKFKDELDGKIYGIEPGNDGNRLIQGMIDADTFGLKGFEVVESSEAGMLSQVSRSTRRDKGVVFLGWAPHPMNSNFELTYLTGGDDVFGPNFGGANVHTNVRKGYTEACPNVGKLLNNLKFSLAMENEIMGAILDDGKDGPVAATDWLKANPGALDAWLAGVTTFDGGDGLAAVKGHLGL</sequence>
<accession>A0ABT4LNU6</accession>
<dbReference type="Pfam" id="PF04069">
    <property type="entry name" value="OpuAC"/>
    <property type="match status" value="1"/>
</dbReference>
<keyword evidence="1" id="KW-0732">Signal</keyword>
<comment type="caution">
    <text evidence="3">The sequence shown here is derived from an EMBL/GenBank/DDBJ whole genome shotgun (WGS) entry which is preliminary data.</text>
</comment>
<protein>
    <submittedName>
        <fullName evidence="3">Choline ABC transporter substrate-binding protein</fullName>
    </submittedName>
</protein>
<dbReference type="InterPro" id="IPR017783">
    <property type="entry name" value="ABC_choline_sub-bd"/>
</dbReference>
<organism evidence="3 4">
    <name type="scientific">Kiloniella laminariae</name>
    <dbReference type="NCBI Taxonomy" id="454162"/>
    <lineage>
        <taxon>Bacteria</taxon>
        <taxon>Pseudomonadati</taxon>
        <taxon>Pseudomonadota</taxon>
        <taxon>Alphaproteobacteria</taxon>
        <taxon>Rhodospirillales</taxon>
        <taxon>Kiloniellaceae</taxon>
        <taxon>Kiloniella</taxon>
    </lineage>
</organism>
<dbReference type="CDD" id="cd13640">
    <property type="entry name" value="PBP2_ChoX"/>
    <property type="match status" value="1"/>
</dbReference>
<evidence type="ECO:0000256" key="1">
    <source>
        <dbReference type="SAM" id="SignalP"/>
    </source>
</evidence>
<reference evidence="3" key="1">
    <citation type="submission" date="2022-12" db="EMBL/GenBank/DDBJ databases">
        <title>Bacterial isolates from different developmental stages of Nematostella vectensis.</title>
        <authorList>
            <person name="Fraune S."/>
        </authorList>
    </citation>
    <scope>NUCLEOTIDE SEQUENCE</scope>
    <source>
        <strain evidence="3">G21630-S1</strain>
    </source>
</reference>
<dbReference type="SUPFAM" id="SSF53850">
    <property type="entry name" value="Periplasmic binding protein-like II"/>
    <property type="match status" value="1"/>
</dbReference>
<dbReference type="NCBIfam" id="TIGR03414">
    <property type="entry name" value="ABC_choline_bnd"/>
    <property type="match status" value="1"/>
</dbReference>
<evidence type="ECO:0000259" key="2">
    <source>
        <dbReference type="Pfam" id="PF04069"/>
    </source>
</evidence>
<evidence type="ECO:0000313" key="3">
    <source>
        <dbReference type="EMBL" id="MCZ4282817.1"/>
    </source>
</evidence>
<feature type="signal peptide" evidence="1">
    <location>
        <begin position="1"/>
        <end position="29"/>
    </location>
</feature>
<dbReference type="RefSeq" id="WP_269424961.1">
    <property type="nucleotide sequence ID" value="NZ_JAPWGY010000011.1"/>
</dbReference>
<gene>
    <name evidence="3" type="ORF">O4H49_18680</name>
</gene>
<evidence type="ECO:0000313" key="4">
    <source>
        <dbReference type="Proteomes" id="UP001069802"/>
    </source>
</evidence>
<dbReference type="EMBL" id="JAPWGY010000011">
    <property type="protein sequence ID" value="MCZ4282817.1"/>
    <property type="molecule type" value="Genomic_DNA"/>
</dbReference>
<keyword evidence="4" id="KW-1185">Reference proteome</keyword>
<proteinExistence type="predicted"/>
<dbReference type="InterPro" id="IPR007210">
    <property type="entry name" value="ABC_Gly_betaine_transp_sub-bd"/>
</dbReference>
<dbReference type="Proteomes" id="UP001069802">
    <property type="component" value="Unassembled WGS sequence"/>
</dbReference>
<feature type="domain" description="ABC-type glycine betaine transport system substrate-binding" evidence="2">
    <location>
        <begin position="37"/>
        <end position="289"/>
    </location>
</feature>
<name>A0ABT4LNU6_9PROT</name>
<dbReference type="Gene3D" id="3.40.190.100">
    <property type="entry name" value="Glycine betaine-binding periplasmic protein, domain 2"/>
    <property type="match status" value="1"/>
</dbReference>
<feature type="chain" id="PRO_5046547515" evidence="1">
    <location>
        <begin position="30"/>
        <end position="320"/>
    </location>
</feature>